<gene>
    <name evidence="1" type="ORF">RQC66_15255</name>
</gene>
<dbReference type="Proteomes" id="UP001257948">
    <property type="component" value="Unassembled WGS sequence"/>
</dbReference>
<organism evidence="1 2">
    <name type="scientific">Streptomyces justiciae</name>
    <dbReference type="NCBI Taxonomy" id="2780140"/>
    <lineage>
        <taxon>Bacteria</taxon>
        <taxon>Bacillati</taxon>
        <taxon>Actinomycetota</taxon>
        <taxon>Actinomycetes</taxon>
        <taxon>Kitasatosporales</taxon>
        <taxon>Streptomycetaceae</taxon>
        <taxon>Streptomyces</taxon>
    </lineage>
</organism>
<protein>
    <submittedName>
        <fullName evidence="1">Uncharacterized protein</fullName>
    </submittedName>
</protein>
<sequence>MDPGDDEGAAEEAASGEAVERVEALIVSMGRRISDASPHRPALAESLAALSRLGTDRSADDLIPYARLAISRRHSSLTTGSNSTLCTTARSARAIWPWIPSSWAKSRSG</sequence>
<keyword evidence="2" id="KW-1185">Reference proteome</keyword>
<evidence type="ECO:0000313" key="1">
    <source>
        <dbReference type="EMBL" id="MDT7842095.1"/>
    </source>
</evidence>
<reference evidence="2" key="1">
    <citation type="submission" date="2023-07" db="EMBL/GenBank/DDBJ databases">
        <title>Draft genome sequence of the endophytic actinobacterium Streptomyces justiciae WPN32, a potential antibiotic producer.</title>
        <authorList>
            <person name="Yasawong M."/>
            <person name="Pana W."/>
            <person name="Ganta P."/>
            <person name="Santapan N."/>
            <person name="Songngamsuk T."/>
            <person name="Phatcharaharikarn M."/>
            <person name="Kerdtoob S."/>
            <person name="Nantapong N."/>
        </authorList>
    </citation>
    <scope>NUCLEOTIDE SEQUENCE [LARGE SCALE GENOMIC DNA]</scope>
    <source>
        <strain evidence="2">WPN32</strain>
    </source>
</reference>
<accession>A0ABU3LSC7</accession>
<dbReference type="EMBL" id="JAVTLL010000009">
    <property type="protein sequence ID" value="MDT7842095.1"/>
    <property type="molecule type" value="Genomic_DNA"/>
</dbReference>
<comment type="caution">
    <text evidence="1">The sequence shown here is derived from an EMBL/GenBank/DDBJ whole genome shotgun (WGS) entry which is preliminary data.</text>
</comment>
<evidence type="ECO:0000313" key="2">
    <source>
        <dbReference type="Proteomes" id="UP001257948"/>
    </source>
</evidence>
<dbReference type="RefSeq" id="WP_314201398.1">
    <property type="nucleotide sequence ID" value="NZ_JAVTLL010000009.1"/>
</dbReference>
<name>A0ABU3LSC7_9ACTN</name>
<proteinExistence type="predicted"/>